<dbReference type="EMBL" id="JAKRKC020000002">
    <property type="protein sequence ID" value="MCK2219128.1"/>
    <property type="molecule type" value="Genomic_DNA"/>
</dbReference>
<reference evidence="1 2" key="1">
    <citation type="submission" date="2022-04" db="EMBL/GenBank/DDBJ databases">
        <title>Genome draft of Actinomadura sp. ATCC 31491.</title>
        <authorList>
            <person name="Shi X."/>
            <person name="Du Y."/>
        </authorList>
    </citation>
    <scope>NUCLEOTIDE SEQUENCE [LARGE SCALE GENOMIC DNA]</scope>
    <source>
        <strain evidence="1 2">ATCC 31491</strain>
    </source>
</reference>
<proteinExistence type="predicted"/>
<name>A0ABT0G3F5_9ACTN</name>
<gene>
    <name evidence="1" type="ORF">MF672_035825</name>
</gene>
<sequence length="96" mass="10223">MDYASNAGPDLERVIRRELTEAGFTVEPSLLSADGGLGVWHDPARGVIVAWGTAADHLVKYATVRTAVRLALRTVLIRAGHQVSEDLGGTELVITA</sequence>
<accession>A0ABT0G3F5</accession>
<protein>
    <submittedName>
        <fullName evidence="1">Uncharacterized protein</fullName>
    </submittedName>
</protein>
<dbReference type="Proteomes" id="UP001317259">
    <property type="component" value="Unassembled WGS sequence"/>
</dbReference>
<keyword evidence="2" id="KW-1185">Reference proteome</keyword>
<evidence type="ECO:0000313" key="2">
    <source>
        <dbReference type="Proteomes" id="UP001317259"/>
    </source>
</evidence>
<dbReference type="RefSeq" id="WP_242376327.1">
    <property type="nucleotide sequence ID" value="NZ_JAKRKC020000002.1"/>
</dbReference>
<organism evidence="1 2">
    <name type="scientific">Actinomadura luzonensis</name>
    <dbReference type="NCBI Taxonomy" id="2805427"/>
    <lineage>
        <taxon>Bacteria</taxon>
        <taxon>Bacillati</taxon>
        <taxon>Actinomycetota</taxon>
        <taxon>Actinomycetes</taxon>
        <taxon>Streptosporangiales</taxon>
        <taxon>Thermomonosporaceae</taxon>
        <taxon>Actinomadura</taxon>
    </lineage>
</organism>
<evidence type="ECO:0000313" key="1">
    <source>
        <dbReference type="EMBL" id="MCK2219128.1"/>
    </source>
</evidence>
<comment type="caution">
    <text evidence="1">The sequence shown here is derived from an EMBL/GenBank/DDBJ whole genome shotgun (WGS) entry which is preliminary data.</text>
</comment>